<dbReference type="Pfam" id="PF00990">
    <property type="entry name" value="GGDEF"/>
    <property type="match status" value="1"/>
</dbReference>
<dbReference type="PANTHER" id="PTHR45138:SF9">
    <property type="entry name" value="DIGUANYLATE CYCLASE DGCM-RELATED"/>
    <property type="match status" value="1"/>
</dbReference>
<feature type="transmembrane region" description="Helical" evidence="6">
    <location>
        <begin position="83"/>
        <end position="103"/>
    </location>
</feature>
<keyword evidence="4 6" id="KW-1133">Transmembrane helix</keyword>
<dbReference type="PROSITE" id="PS50887">
    <property type="entry name" value="GGDEF"/>
    <property type="match status" value="1"/>
</dbReference>
<organism evidence="8">
    <name type="scientific">human gut metagenome</name>
    <dbReference type="NCBI Taxonomy" id="408170"/>
    <lineage>
        <taxon>unclassified sequences</taxon>
        <taxon>metagenomes</taxon>
        <taxon>organismal metagenomes</taxon>
    </lineage>
</organism>
<feature type="transmembrane region" description="Helical" evidence="6">
    <location>
        <begin position="162"/>
        <end position="187"/>
    </location>
</feature>
<name>W1WJC0_9ZZZZ</name>
<dbReference type="InterPro" id="IPR029787">
    <property type="entry name" value="Nucleotide_cyclase"/>
</dbReference>
<evidence type="ECO:0000256" key="6">
    <source>
        <dbReference type="SAM" id="Phobius"/>
    </source>
</evidence>
<dbReference type="GO" id="GO:0052621">
    <property type="term" value="F:diguanylate cyclase activity"/>
    <property type="evidence" value="ECO:0007669"/>
    <property type="project" value="TreeGrafter"/>
</dbReference>
<comment type="subcellular location">
    <subcellularLocation>
        <location evidence="1">Cell membrane</location>
        <topology evidence="1">Multi-pass membrane protein</topology>
    </subcellularLocation>
</comment>
<feature type="transmembrane region" description="Helical" evidence="6">
    <location>
        <begin position="133"/>
        <end position="153"/>
    </location>
</feature>
<reference evidence="8" key="1">
    <citation type="submission" date="2013-12" db="EMBL/GenBank/DDBJ databases">
        <title>A Varibaculum cambriense genome reconstructed from a premature infant gut community with otherwise low bacterial novelty that shifts toward anaerobic metabolism during the third week of life.</title>
        <authorList>
            <person name="Brown C.T."/>
            <person name="Sharon I."/>
            <person name="Thomas B.C."/>
            <person name="Castelle C.J."/>
            <person name="Morowitz M.J."/>
            <person name="Banfield J.F."/>
        </authorList>
    </citation>
    <scope>NUCLEOTIDE SEQUENCE</scope>
</reference>
<dbReference type="InterPro" id="IPR043128">
    <property type="entry name" value="Rev_trsase/Diguanyl_cyclase"/>
</dbReference>
<comment type="caution">
    <text evidence="8">The sequence shown here is derived from an EMBL/GenBank/DDBJ whole genome shotgun (WGS) entry which is preliminary data.</text>
</comment>
<dbReference type="InterPro" id="IPR011620">
    <property type="entry name" value="Sig_transdc_His_kinase_LytS_TM"/>
</dbReference>
<keyword evidence="5 6" id="KW-0472">Membrane</keyword>
<dbReference type="SMART" id="SM00267">
    <property type="entry name" value="GGDEF"/>
    <property type="match status" value="1"/>
</dbReference>
<dbReference type="GO" id="GO:0071555">
    <property type="term" value="P:cell wall organization"/>
    <property type="evidence" value="ECO:0007669"/>
    <property type="project" value="InterPro"/>
</dbReference>
<dbReference type="GO" id="GO:0000155">
    <property type="term" value="F:phosphorelay sensor kinase activity"/>
    <property type="evidence" value="ECO:0007669"/>
    <property type="project" value="InterPro"/>
</dbReference>
<dbReference type="InterPro" id="IPR050469">
    <property type="entry name" value="Diguanylate_Cyclase"/>
</dbReference>
<dbReference type="EMBL" id="AZMM01018648">
    <property type="protein sequence ID" value="ETJ18282.1"/>
    <property type="molecule type" value="Genomic_DNA"/>
</dbReference>
<dbReference type="Gene3D" id="3.30.70.270">
    <property type="match status" value="1"/>
</dbReference>
<dbReference type="PANTHER" id="PTHR45138">
    <property type="entry name" value="REGULATORY COMPONENTS OF SENSORY TRANSDUCTION SYSTEM"/>
    <property type="match status" value="1"/>
</dbReference>
<protein>
    <recommendedName>
        <fullName evidence="7">GGDEF domain-containing protein</fullName>
    </recommendedName>
</protein>
<dbReference type="GO" id="GO:1902201">
    <property type="term" value="P:negative regulation of bacterial-type flagellum-dependent cell motility"/>
    <property type="evidence" value="ECO:0007669"/>
    <property type="project" value="TreeGrafter"/>
</dbReference>
<dbReference type="GO" id="GO:0043709">
    <property type="term" value="P:cell adhesion involved in single-species biofilm formation"/>
    <property type="evidence" value="ECO:0007669"/>
    <property type="project" value="TreeGrafter"/>
</dbReference>
<dbReference type="CDD" id="cd01949">
    <property type="entry name" value="GGDEF"/>
    <property type="match status" value="1"/>
</dbReference>
<dbReference type="NCBIfam" id="TIGR00254">
    <property type="entry name" value="GGDEF"/>
    <property type="match status" value="1"/>
</dbReference>
<dbReference type="Pfam" id="PF07694">
    <property type="entry name" value="5TM-5TMR_LYT"/>
    <property type="match status" value="1"/>
</dbReference>
<feature type="domain" description="GGDEF" evidence="7">
    <location>
        <begin position="227"/>
        <end position="362"/>
    </location>
</feature>
<accession>W1WJC0</accession>
<dbReference type="FunFam" id="3.30.70.270:FF:000038">
    <property type="entry name" value="Diguanylate cyclase domain protein"/>
    <property type="match status" value="1"/>
</dbReference>
<dbReference type="InterPro" id="IPR000160">
    <property type="entry name" value="GGDEF_dom"/>
</dbReference>
<evidence type="ECO:0000256" key="4">
    <source>
        <dbReference type="ARBA" id="ARBA00022989"/>
    </source>
</evidence>
<gene>
    <name evidence="8" type="ORF">Q604_UNBC18648G0023</name>
</gene>
<evidence type="ECO:0000313" key="8">
    <source>
        <dbReference type="EMBL" id="ETJ18282.1"/>
    </source>
</evidence>
<evidence type="ECO:0000259" key="7">
    <source>
        <dbReference type="PROSITE" id="PS50887"/>
    </source>
</evidence>
<evidence type="ECO:0000256" key="3">
    <source>
        <dbReference type="ARBA" id="ARBA00022692"/>
    </source>
</evidence>
<proteinExistence type="predicted"/>
<dbReference type="SUPFAM" id="SSF55073">
    <property type="entry name" value="Nucleotide cyclase"/>
    <property type="match status" value="1"/>
</dbReference>
<evidence type="ECO:0000256" key="1">
    <source>
        <dbReference type="ARBA" id="ARBA00004651"/>
    </source>
</evidence>
<keyword evidence="2" id="KW-1003">Cell membrane</keyword>
<dbReference type="GO" id="GO:0005886">
    <property type="term" value="C:plasma membrane"/>
    <property type="evidence" value="ECO:0007669"/>
    <property type="project" value="UniProtKB-SubCell"/>
</dbReference>
<evidence type="ECO:0000256" key="2">
    <source>
        <dbReference type="ARBA" id="ARBA00022475"/>
    </source>
</evidence>
<keyword evidence="3 6" id="KW-0812">Transmembrane</keyword>
<sequence length="365" mass="41547">MVNKGVGMEMFEAIIYNISVMVAGIYLFHRLQYSENKRMIFSKEYVTVLMTFVSLLLAAYPIPFHNEYLVHLTFVPLLFLGRYTNMIYTLTAAFIVSLVDVFIFGNSIIYGITLIVIAGIVSAVGPFLKQNDIISLLILNLISIIILLFLALLSPIYELVEILVLIPISFIITIASAITFVDIWHFFSLVNRYENEDKYDYLTGLGNVKEFDRHLNEVSSKAEEKKQSLALLLIDIDGFKDVNDHYSHQSGDAVLKQMSQLLKNYVPNQFKIFRNGGEEFSVVIRDYTLDQSVKLAENIRSGVEKSSFHLPNKEVIKLSVSIGVGYLTQEDRKSQRKVFKDADDMVHVAKSEGRNKVMFNPIVKL</sequence>
<evidence type="ECO:0000256" key="5">
    <source>
        <dbReference type="ARBA" id="ARBA00023136"/>
    </source>
</evidence>
<dbReference type="AlphaFoldDB" id="W1WJC0"/>
<feature type="transmembrane region" description="Helical" evidence="6">
    <location>
        <begin position="108"/>
        <end position="127"/>
    </location>
</feature>
<feature type="transmembrane region" description="Helical" evidence="6">
    <location>
        <begin position="45"/>
        <end position="63"/>
    </location>
</feature>
<feature type="transmembrane region" description="Helical" evidence="6">
    <location>
        <begin position="14"/>
        <end position="33"/>
    </location>
</feature>